<dbReference type="InterPro" id="IPR023311">
    <property type="entry name" value="Methusela_ecto_dom_2"/>
</dbReference>
<evidence type="ECO:0000256" key="2">
    <source>
        <dbReference type="ARBA" id="ARBA00008979"/>
    </source>
</evidence>
<keyword evidence="12" id="KW-0807">Transducer</keyword>
<dbReference type="Proteomes" id="UP000078200">
    <property type="component" value="Unassembled WGS sequence"/>
</dbReference>
<evidence type="ECO:0000256" key="3">
    <source>
        <dbReference type="ARBA" id="ARBA00022475"/>
    </source>
</evidence>
<dbReference type="EnsemblMetazoa" id="GAUT000784-RA">
    <property type="protein sequence ID" value="GAUT000784-PA"/>
    <property type="gene ID" value="GAUT000784"/>
</dbReference>
<feature type="transmembrane region" description="Helical" evidence="13">
    <location>
        <begin position="403"/>
        <end position="423"/>
    </location>
</feature>
<name>A0A1A9UDD9_GLOAU</name>
<keyword evidence="17" id="KW-1185">Reference proteome</keyword>
<organism evidence="16 17">
    <name type="scientific">Glossina austeni</name>
    <name type="common">Savannah tsetse fly</name>
    <dbReference type="NCBI Taxonomy" id="7395"/>
    <lineage>
        <taxon>Eukaryota</taxon>
        <taxon>Metazoa</taxon>
        <taxon>Ecdysozoa</taxon>
        <taxon>Arthropoda</taxon>
        <taxon>Hexapoda</taxon>
        <taxon>Insecta</taxon>
        <taxon>Pterygota</taxon>
        <taxon>Neoptera</taxon>
        <taxon>Endopterygota</taxon>
        <taxon>Diptera</taxon>
        <taxon>Brachycera</taxon>
        <taxon>Muscomorpha</taxon>
        <taxon>Hippoboscoidea</taxon>
        <taxon>Glossinidae</taxon>
        <taxon>Glossina</taxon>
    </lineage>
</organism>
<dbReference type="Gene3D" id="1.20.1070.10">
    <property type="entry name" value="Rhodopsin 7-helix transmembrane proteins"/>
    <property type="match status" value="1"/>
</dbReference>
<keyword evidence="5 14" id="KW-0732">Signal</keyword>
<evidence type="ECO:0000256" key="14">
    <source>
        <dbReference type="SAM" id="SignalP"/>
    </source>
</evidence>
<evidence type="ECO:0000256" key="6">
    <source>
        <dbReference type="ARBA" id="ARBA00022989"/>
    </source>
</evidence>
<dbReference type="PANTHER" id="PTHR47154">
    <property type="entry name" value="G-PROTEIN COUPLED RECEPTOR MTH-RELATED"/>
    <property type="match status" value="1"/>
</dbReference>
<comment type="similarity">
    <text evidence="2">Belongs to the G-protein coupled receptor 2 family. Mth subfamily.</text>
</comment>
<dbReference type="GO" id="GO:0005886">
    <property type="term" value="C:plasma membrane"/>
    <property type="evidence" value="ECO:0007669"/>
    <property type="project" value="UniProtKB-SubCell"/>
</dbReference>
<dbReference type="SUPFAM" id="SSF63877">
    <property type="entry name" value="Methuselah ectodomain"/>
    <property type="match status" value="1"/>
</dbReference>
<sequence>MPSMFFALICMLYASDIQKVAGVSDLKVWVPLCCPSSWLLAKVNRGIFRLPNYKCVPPPINRYDLIDNEIAIFEDTHPIYGYGIYGVNQTLSNSSVLSCDHQTLIKLTGDENVQIPSHSCVIGLGKYIAVISCPLHDNDTLQPLNFIHKCCPIGYVYEVSQQKCMVDENDNYHVYKGYFPNFAIFNSAPLDCSTNKVLVEYKVNKRQSSFADDQFILLQPEKRKFYYSDYCLEAIMDQSNTQQNSNVSSEITIGELQPFLVRVCDDTDICGRIPCIRRCCQDDEIFTRGNATSYCKKDASDISYHSFESLNTSGNFSKPQIFGLLRSLDCLKYHLNPDIYPEDAHYLNNRDGSLFVWADAKQYSNNQYCIEKIHNSSVAMQKLYTFLCFDTKIVGNDRLRFKVYVIGLFISCSFYALTLLVYLSISKLRNLPGKILICLVSNLLMAYFNIAVGQLMPTANNNICFALAFFTYFCLMAAFSWMNVMCFDIWQTFGSSGGNKRSFEKDHNKRFLIYLVYGWGLPTIITVTTITLTKSNLLSENLRPNFGHGMCWFNCKMKLNTTLRESPTNDSHLISDNVPSAANLLFFSGPLGILFLINFVLFVMTLRYCNRVKREIFRMQSSNWAKPILKRRFLMEKERFAMNTRLFIAMGITWFLELLSIIFYDRKKMIFWAVSDSFNVLLGVFVFFIFVFKKRVWHAVLTKIGLRPAHGVTGTPVGTSTTHSLYTTHNISMKSLNAINSNAKLLHPNMAKRAPTM</sequence>
<feature type="transmembrane region" description="Helical" evidence="13">
    <location>
        <begin position="584"/>
        <end position="609"/>
    </location>
</feature>
<dbReference type="CDD" id="cd15039">
    <property type="entry name" value="7tmB3_Methuselah-like"/>
    <property type="match status" value="1"/>
</dbReference>
<keyword evidence="11" id="KW-0325">Glycoprotein</keyword>
<dbReference type="InterPro" id="IPR036272">
    <property type="entry name" value="Methuselah_N_sf"/>
</dbReference>
<evidence type="ECO:0000256" key="7">
    <source>
        <dbReference type="ARBA" id="ARBA00023040"/>
    </source>
</evidence>
<evidence type="ECO:0000313" key="17">
    <source>
        <dbReference type="Proteomes" id="UP000078200"/>
    </source>
</evidence>
<dbReference type="InterPro" id="IPR010596">
    <property type="entry name" value="Methuselah_N_dom"/>
</dbReference>
<evidence type="ECO:0000256" key="9">
    <source>
        <dbReference type="ARBA" id="ARBA00023157"/>
    </source>
</evidence>
<evidence type="ECO:0000256" key="10">
    <source>
        <dbReference type="ARBA" id="ARBA00023170"/>
    </source>
</evidence>
<evidence type="ECO:0000256" key="11">
    <source>
        <dbReference type="ARBA" id="ARBA00023180"/>
    </source>
</evidence>
<dbReference type="InterPro" id="IPR017981">
    <property type="entry name" value="GPCR_2-like_7TM"/>
</dbReference>
<feature type="transmembrane region" description="Helical" evidence="13">
    <location>
        <begin position="435"/>
        <end position="453"/>
    </location>
</feature>
<dbReference type="PROSITE" id="PS50261">
    <property type="entry name" value="G_PROTEIN_RECEP_F2_4"/>
    <property type="match status" value="1"/>
</dbReference>
<dbReference type="GO" id="GO:0007166">
    <property type="term" value="P:cell surface receptor signaling pathway"/>
    <property type="evidence" value="ECO:0007669"/>
    <property type="project" value="InterPro"/>
</dbReference>
<dbReference type="AlphaFoldDB" id="A0A1A9UDD9"/>
<dbReference type="InterPro" id="IPR051384">
    <property type="entry name" value="Mth_GPCR"/>
</dbReference>
<dbReference type="STRING" id="7395.A0A1A9UDD9"/>
<feature type="domain" description="G-protein coupled receptors family 2 profile 2" evidence="15">
    <location>
        <begin position="400"/>
        <end position="694"/>
    </location>
</feature>
<proteinExistence type="inferred from homology"/>
<dbReference type="Gene3D" id="2.170.180.11">
    <property type="entry name" value="Methuselah ectodomain, domain 2"/>
    <property type="match status" value="1"/>
</dbReference>
<dbReference type="GO" id="GO:0008528">
    <property type="term" value="F:G protein-coupled peptide receptor activity"/>
    <property type="evidence" value="ECO:0007669"/>
    <property type="project" value="TreeGrafter"/>
</dbReference>
<dbReference type="Pfam" id="PF06652">
    <property type="entry name" value="Methuselah_N"/>
    <property type="match status" value="1"/>
</dbReference>
<keyword evidence="9" id="KW-1015">Disulfide bond</keyword>
<feature type="signal peptide" evidence="14">
    <location>
        <begin position="1"/>
        <end position="22"/>
    </location>
</feature>
<keyword evidence="3" id="KW-1003">Cell membrane</keyword>
<feature type="chain" id="PRO_5008398417" description="G-protein coupled receptors family 2 profile 2 domain-containing protein" evidence="14">
    <location>
        <begin position="23"/>
        <end position="757"/>
    </location>
</feature>
<evidence type="ECO:0000256" key="4">
    <source>
        <dbReference type="ARBA" id="ARBA00022692"/>
    </source>
</evidence>
<evidence type="ECO:0000313" key="16">
    <source>
        <dbReference type="EnsemblMetazoa" id="GAUT000784-PA"/>
    </source>
</evidence>
<feature type="transmembrane region" description="Helical" evidence="13">
    <location>
        <begin position="465"/>
        <end position="490"/>
    </location>
</feature>
<evidence type="ECO:0000256" key="5">
    <source>
        <dbReference type="ARBA" id="ARBA00022729"/>
    </source>
</evidence>
<evidence type="ECO:0000256" key="13">
    <source>
        <dbReference type="SAM" id="Phobius"/>
    </source>
</evidence>
<keyword evidence="10" id="KW-0675">Receptor</keyword>
<feature type="transmembrane region" description="Helical" evidence="13">
    <location>
        <begin position="670"/>
        <end position="692"/>
    </location>
</feature>
<feature type="transmembrane region" description="Helical" evidence="13">
    <location>
        <begin position="511"/>
        <end position="532"/>
    </location>
</feature>
<reference evidence="16" key="1">
    <citation type="submission" date="2020-05" db="UniProtKB">
        <authorList>
            <consortium name="EnsemblMetazoa"/>
        </authorList>
    </citation>
    <scope>IDENTIFICATION</scope>
    <source>
        <strain evidence="16">TTRI</strain>
    </source>
</reference>
<dbReference type="InterPro" id="IPR000832">
    <property type="entry name" value="GPCR_2_secretin-like"/>
</dbReference>
<keyword evidence="7" id="KW-0297">G-protein coupled receptor</keyword>
<evidence type="ECO:0000256" key="12">
    <source>
        <dbReference type="ARBA" id="ARBA00023224"/>
    </source>
</evidence>
<protein>
    <recommendedName>
        <fullName evidence="15">G-protein coupled receptors family 2 profile 2 domain-containing protein</fullName>
    </recommendedName>
</protein>
<dbReference type="Pfam" id="PF00002">
    <property type="entry name" value="7tm_2"/>
    <property type="match status" value="1"/>
</dbReference>
<feature type="transmembrane region" description="Helical" evidence="13">
    <location>
        <begin position="640"/>
        <end position="664"/>
    </location>
</feature>
<evidence type="ECO:0000256" key="8">
    <source>
        <dbReference type="ARBA" id="ARBA00023136"/>
    </source>
</evidence>
<evidence type="ECO:0000259" key="15">
    <source>
        <dbReference type="PROSITE" id="PS50261"/>
    </source>
</evidence>
<evidence type="ECO:0000256" key="1">
    <source>
        <dbReference type="ARBA" id="ARBA00004651"/>
    </source>
</evidence>
<dbReference type="VEuPathDB" id="VectorBase:GAUT000784"/>
<dbReference type="PANTHER" id="PTHR47154:SF2">
    <property type="entry name" value="G-PROTEIN COUPLED RECEPTOR MTH-RELATED"/>
    <property type="match status" value="1"/>
</dbReference>
<keyword evidence="8 13" id="KW-0472">Membrane</keyword>
<keyword evidence="4 13" id="KW-0812">Transmembrane</keyword>
<keyword evidence="6 13" id="KW-1133">Transmembrane helix</keyword>
<comment type="subcellular location">
    <subcellularLocation>
        <location evidence="1">Cell membrane</location>
        <topology evidence="1">Multi-pass membrane protein</topology>
    </subcellularLocation>
</comment>
<accession>A0A1A9UDD9</accession>